<dbReference type="Gene3D" id="3.40.50.1820">
    <property type="entry name" value="alpha/beta hydrolase"/>
    <property type="match status" value="1"/>
</dbReference>
<protein>
    <submittedName>
        <fullName evidence="6">Pimeloyl-ACP methyl ester carboxylesterase</fullName>
    </submittedName>
</protein>
<evidence type="ECO:0000256" key="3">
    <source>
        <dbReference type="ARBA" id="ARBA00022801"/>
    </source>
</evidence>
<dbReference type="Pfam" id="PF08386">
    <property type="entry name" value="Abhydrolase_4"/>
    <property type="match status" value="1"/>
</dbReference>
<comment type="similarity">
    <text evidence="1">Belongs to the peptidase S33 family.</text>
</comment>
<feature type="signal peptide" evidence="4">
    <location>
        <begin position="1"/>
        <end position="18"/>
    </location>
</feature>
<proteinExistence type="inferred from homology"/>
<evidence type="ECO:0000259" key="5">
    <source>
        <dbReference type="Pfam" id="PF08386"/>
    </source>
</evidence>
<keyword evidence="2 4" id="KW-0732">Signal</keyword>
<reference evidence="6 7" key="1">
    <citation type="submission" date="2020-08" db="EMBL/GenBank/DDBJ databases">
        <title>Sequencing the genomes of 1000 actinobacteria strains.</title>
        <authorList>
            <person name="Klenk H.-P."/>
        </authorList>
    </citation>
    <scope>NUCLEOTIDE SEQUENCE [LARGE SCALE GENOMIC DNA]</scope>
    <source>
        <strain evidence="6 7">DSM 28967</strain>
    </source>
</reference>
<gene>
    <name evidence="6" type="ORF">HDA39_002943</name>
</gene>
<feature type="chain" id="PRO_5030792838" evidence="4">
    <location>
        <begin position="19"/>
        <end position="475"/>
    </location>
</feature>
<dbReference type="SUPFAM" id="SSF53474">
    <property type="entry name" value="alpha/beta-Hydrolases"/>
    <property type="match status" value="1"/>
</dbReference>
<dbReference type="InterPro" id="IPR029058">
    <property type="entry name" value="AB_hydrolase_fold"/>
</dbReference>
<organism evidence="6 7">
    <name type="scientific">Kribbella italica</name>
    <dbReference type="NCBI Taxonomy" id="1540520"/>
    <lineage>
        <taxon>Bacteria</taxon>
        <taxon>Bacillati</taxon>
        <taxon>Actinomycetota</taxon>
        <taxon>Actinomycetes</taxon>
        <taxon>Propionibacteriales</taxon>
        <taxon>Kribbellaceae</taxon>
        <taxon>Kribbella</taxon>
    </lineage>
</organism>
<evidence type="ECO:0000313" key="6">
    <source>
        <dbReference type="EMBL" id="MBB5836209.1"/>
    </source>
</evidence>
<evidence type="ECO:0000256" key="4">
    <source>
        <dbReference type="SAM" id="SignalP"/>
    </source>
</evidence>
<dbReference type="RefSeq" id="WP_202893001.1">
    <property type="nucleotide sequence ID" value="NZ_JACHMY010000001.1"/>
</dbReference>
<evidence type="ECO:0000256" key="1">
    <source>
        <dbReference type="ARBA" id="ARBA00010088"/>
    </source>
</evidence>
<dbReference type="GO" id="GO:0016787">
    <property type="term" value="F:hydrolase activity"/>
    <property type="evidence" value="ECO:0007669"/>
    <property type="project" value="UniProtKB-KW"/>
</dbReference>
<dbReference type="PANTHER" id="PTHR43248:SF29">
    <property type="entry name" value="TRIPEPTIDYL AMINOPEPTIDASE"/>
    <property type="match status" value="1"/>
</dbReference>
<dbReference type="EMBL" id="JACHMY010000001">
    <property type="protein sequence ID" value="MBB5836209.1"/>
    <property type="molecule type" value="Genomic_DNA"/>
</dbReference>
<dbReference type="Proteomes" id="UP000549971">
    <property type="component" value="Unassembled WGS sequence"/>
</dbReference>
<feature type="domain" description="Peptidase S33 tripeptidyl aminopeptidase-like C-terminal" evidence="5">
    <location>
        <begin position="372"/>
        <end position="472"/>
    </location>
</feature>
<sequence length="475" mass="50586">MLPAAIMVAAMTAVTAGAAVAGMPRSAPQVIAGPQWSRCVGKDLEGLECSTLRVPLDYRHPGGGTIEVAISRKASRHPEKRRGILLVNPGGPGLAGLTAPNLIKLSQQIQDSYDVIGFDPRGVGRSTPLTCDLNPQQQADTSNPPFPHNARDVTAAAAFAKVVARQCATSKTAGLLPSITTANTARDMDRIREAVGAPKLSYYGASYGTYLGAVYTTLFPGRSDRIVLDSSLPPEGYTVGALRAQGSGFETRFPDFARWVTVNAKSLGTTPAAVRAKYFELAERLDKRAESGVDGTAFRATTSGLIRDDSVFPYLADIWQKLDTNTLPEDPVVDHGDNLQASYLGVICGDSRWPRSVATYQANVAIDRVRSPMYGPLAANIRACAYWPSPSTPKVRITGAGPSNVLIMQNLRDPATPLAGARRMRAALGHRARMVTVDQGGHGVYTAANRCGKAAVDTFLTTGQRPPHDTFCPAQ</sequence>
<comment type="caution">
    <text evidence="6">The sequence shown here is derived from an EMBL/GenBank/DDBJ whole genome shotgun (WGS) entry which is preliminary data.</text>
</comment>
<accession>A0A7W9J5Z0</accession>
<dbReference type="InterPro" id="IPR013595">
    <property type="entry name" value="Pept_S33_TAP-like_C"/>
</dbReference>
<dbReference type="PANTHER" id="PTHR43248">
    <property type="entry name" value="2-SUCCINYL-6-HYDROXY-2,4-CYCLOHEXADIENE-1-CARBOXYLATE SYNTHASE"/>
    <property type="match status" value="1"/>
</dbReference>
<dbReference type="AlphaFoldDB" id="A0A7W9J5Z0"/>
<evidence type="ECO:0000256" key="2">
    <source>
        <dbReference type="ARBA" id="ARBA00022729"/>
    </source>
</evidence>
<evidence type="ECO:0000313" key="7">
    <source>
        <dbReference type="Proteomes" id="UP000549971"/>
    </source>
</evidence>
<name>A0A7W9J5Z0_9ACTN</name>
<dbReference type="InterPro" id="IPR051601">
    <property type="entry name" value="Serine_prot/Carboxylest_S33"/>
</dbReference>
<keyword evidence="3" id="KW-0378">Hydrolase</keyword>
<keyword evidence="7" id="KW-1185">Reference proteome</keyword>